<comment type="caution">
    <text evidence="2">The sequence shown here is derived from an EMBL/GenBank/DDBJ whole genome shotgun (WGS) entry which is preliminary data.</text>
</comment>
<dbReference type="Gene3D" id="1.20.1050.10">
    <property type="match status" value="1"/>
</dbReference>
<dbReference type="InterPro" id="IPR004045">
    <property type="entry name" value="Glutathione_S-Trfase_N"/>
</dbReference>
<dbReference type="PANTHER" id="PTHR43968">
    <property type="match status" value="1"/>
</dbReference>
<dbReference type="InterPro" id="IPR036249">
    <property type="entry name" value="Thioredoxin-like_sf"/>
</dbReference>
<evidence type="ECO:0000259" key="1">
    <source>
        <dbReference type="PROSITE" id="PS50404"/>
    </source>
</evidence>
<dbReference type="CDD" id="cd00570">
    <property type="entry name" value="GST_N_family"/>
    <property type="match status" value="1"/>
</dbReference>
<gene>
    <name evidence="2" type="ORF">N0V84_004611</name>
</gene>
<dbReference type="Pfam" id="PF13409">
    <property type="entry name" value="GST_N_2"/>
    <property type="match status" value="1"/>
</dbReference>
<evidence type="ECO:0000313" key="2">
    <source>
        <dbReference type="EMBL" id="KAJ4322847.1"/>
    </source>
</evidence>
<proteinExistence type="predicted"/>
<dbReference type="EMBL" id="JAPEUR010000077">
    <property type="protein sequence ID" value="KAJ4322847.1"/>
    <property type="molecule type" value="Genomic_DNA"/>
</dbReference>
<dbReference type="PROSITE" id="PS50404">
    <property type="entry name" value="GST_NTER"/>
    <property type="match status" value="1"/>
</dbReference>
<dbReference type="Proteomes" id="UP001140502">
    <property type="component" value="Unassembled WGS sequence"/>
</dbReference>
<keyword evidence="3" id="KW-1185">Reference proteome</keyword>
<reference evidence="2" key="1">
    <citation type="submission" date="2022-10" db="EMBL/GenBank/DDBJ databases">
        <title>Tapping the CABI collections for fungal endophytes: first genome assemblies for Collariella, Neodidymelliopsis, Ascochyta clinopodiicola, Didymella pomorum, Didymosphaeria variabile, Neocosmospora piperis and Neocucurbitaria cava.</title>
        <authorList>
            <person name="Hill R."/>
        </authorList>
    </citation>
    <scope>NUCLEOTIDE SEQUENCE</scope>
    <source>
        <strain evidence="2">IMI 366586</strain>
    </source>
</reference>
<name>A0A9W9BQ19_9HYPO</name>
<accession>A0A9W9BQ19</accession>
<dbReference type="GO" id="GO:0005737">
    <property type="term" value="C:cytoplasm"/>
    <property type="evidence" value="ECO:0007669"/>
    <property type="project" value="TreeGrafter"/>
</dbReference>
<dbReference type="InterPro" id="IPR050983">
    <property type="entry name" value="GST_Omega/HSP26"/>
</dbReference>
<evidence type="ECO:0000313" key="3">
    <source>
        <dbReference type="Proteomes" id="UP001140502"/>
    </source>
</evidence>
<sequence length="146" mass="15781">MKLITPQDDSPGPITLAELRIPFEEEQFGLDLPRTEAYLKINPRGKAPALSYNGNIMIESAIIAKFLADVYPSHLVPPSNSVDGALRRAQIDFFVNTCVNGVLGLLYKGISAKADAETDKIGQALADNIAKEIEPEGPSIPKSLAY</sequence>
<dbReference type="OrthoDB" id="202840at2759"/>
<organism evidence="2 3">
    <name type="scientific">Fusarium piperis</name>
    <dbReference type="NCBI Taxonomy" id="1435070"/>
    <lineage>
        <taxon>Eukaryota</taxon>
        <taxon>Fungi</taxon>
        <taxon>Dikarya</taxon>
        <taxon>Ascomycota</taxon>
        <taxon>Pezizomycotina</taxon>
        <taxon>Sordariomycetes</taxon>
        <taxon>Hypocreomycetidae</taxon>
        <taxon>Hypocreales</taxon>
        <taxon>Nectriaceae</taxon>
        <taxon>Fusarium</taxon>
        <taxon>Fusarium solani species complex</taxon>
    </lineage>
</organism>
<dbReference type="SUPFAM" id="SSF52833">
    <property type="entry name" value="Thioredoxin-like"/>
    <property type="match status" value="1"/>
</dbReference>
<feature type="domain" description="GST N-terminal" evidence="1">
    <location>
        <begin position="1"/>
        <end position="75"/>
    </location>
</feature>
<dbReference type="AlphaFoldDB" id="A0A9W9BQ19"/>
<protein>
    <recommendedName>
        <fullName evidence="1">GST N-terminal domain-containing protein</fullName>
    </recommendedName>
</protein>
<dbReference type="PANTHER" id="PTHR43968:SF8">
    <property type="entry name" value="S-TRANSFERASE, PUTATIVE (AFU_ORTHOLOGUE AFUA_2G00590)-RELATED"/>
    <property type="match status" value="1"/>
</dbReference>
<dbReference type="Gene3D" id="3.40.30.10">
    <property type="entry name" value="Glutaredoxin"/>
    <property type="match status" value="1"/>
</dbReference>